<accession>A0A2G1BQ19</accession>
<dbReference type="AlphaFoldDB" id="A0A2G1BQ19"/>
<gene>
    <name evidence="2" type="ORF">CSC81_15935</name>
</gene>
<feature type="compositionally biased region" description="Basic residues" evidence="1">
    <location>
        <begin position="64"/>
        <end position="73"/>
    </location>
</feature>
<feature type="compositionally biased region" description="Basic residues" evidence="1">
    <location>
        <begin position="44"/>
        <end position="53"/>
    </location>
</feature>
<dbReference type="EMBL" id="PDUU01000119">
    <property type="protein sequence ID" value="PHN96153.1"/>
    <property type="molecule type" value="Genomic_DNA"/>
</dbReference>
<feature type="non-terminal residue" evidence="2">
    <location>
        <position position="1"/>
    </location>
</feature>
<dbReference type="Proteomes" id="UP000222163">
    <property type="component" value="Unassembled WGS sequence"/>
</dbReference>
<name>A0A2G1BQ19_9FLAO</name>
<proteinExistence type="predicted"/>
<organism evidence="2 3">
    <name type="scientific">Tenacibaculum discolor</name>
    <dbReference type="NCBI Taxonomy" id="361581"/>
    <lineage>
        <taxon>Bacteria</taxon>
        <taxon>Pseudomonadati</taxon>
        <taxon>Bacteroidota</taxon>
        <taxon>Flavobacteriia</taxon>
        <taxon>Flavobacteriales</taxon>
        <taxon>Flavobacteriaceae</taxon>
        <taxon>Tenacibaculum</taxon>
    </lineage>
</organism>
<protein>
    <submittedName>
        <fullName evidence="2">Uncharacterized protein</fullName>
    </submittedName>
</protein>
<feature type="region of interest" description="Disordered" evidence="1">
    <location>
        <begin position="44"/>
        <end position="73"/>
    </location>
</feature>
<evidence type="ECO:0000256" key="1">
    <source>
        <dbReference type="SAM" id="MobiDB-lite"/>
    </source>
</evidence>
<evidence type="ECO:0000313" key="2">
    <source>
        <dbReference type="EMBL" id="PHN96153.1"/>
    </source>
</evidence>
<reference evidence="2 3" key="1">
    <citation type="journal article" date="2016" name="Nat. Commun.">
        <title>Microbial interactions lead to rapid micro-scale successions on model marine particles.</title>
        <authorList>
            <person name="Datta M.S."/>
            <person name="Sliwerska E."/>
            <person name="Gore J."/>
            <person name="Polz M.F."/>
            <person name="Cordero O.X."/>
        </authorList>
    </citation>
    <scope>NUCLEOTIDE SEQUENCE [LARGE SCALE GENOMIC DNA]</scope>
    <source>
        <strain evidence="2 3">4G03</strain>
    </source>
</reference>
<evidence type="ECO:0000313" key="3">
    <source>
        <dbReference type="Proteomes" id="UP000222163"/>
    </source>
</evidence>
<comment type="caution">
    <text evidence="2">The sequence shown here is derived from an EMBL/GenBank/DDBJ whole genome shotgun (WGS) entry which is preliminary data.</text>
</comment>
<sequence length="73" mass="9043">KKKKKQIKKKKTKIKNNKIKIEHKEEKYMIKDDNAKITVKNKHRVKIKDRKSRKIDNKEIKQNIKLKKKKKHR</sequence>